<reference evidence="2" key="1">
    <citation type="submission" date="2021-10" db="EMBL/GenBank/DDBJ databases">
        <title>De novo Genome Assembly of Clathrus columnatus (Basidiomycota, Fungi) Using Illumina and Nanopore Sequence Data.</title>
        <authorList>
            <person name="Ogiso-Tanaka E."/>
            <person name="Itagaki H."/>
            <person name="Hosoya T."/>
            <person name="Hosaka K."/>
        </authorList>
    </citation>
    <scope>NUCLEOTIDE SEQUENCE</scope>
    <source>
        <strain evidence="2">MO-923</strain>
    </source>
</reference>
<dbReference type="Gene3D" id="3.40.50.720">
    <property type="entry name" value="NAD(P)-binding Rossmann-like Domain"/>
    <property type="match status" value="1"/>
</dbReference>
<dbReference type="InterPro" id="IPR000683">
    <property type="entry name" value="Gfo/Idh/MocA-like_OxRdtase_N"/>
</dbReference>
<dbReference type="EMBL" id="BPWL01000010">
    <property type="protein sequence ID" value="GJJ14604.1"/>
    <property type="molecule type" value="Genomic_DNA"/>
</dbReference>
<keyword evidence="3" id="KW-1185">Reference proteome</keyword>
<dbReference type="Proteomes" id="UP001050691">
    <property type="component" value="Unassembled WGS sequence"/>
</dbReference>
<dbReference type="InterPro" id="IPR036291">
    <property type="entry name" value="NAD(P)-bd_dom_sf"/>
</dbReference>
<dbReference type="PANTHER" id="PTHR43377:SF12">
    <property type="entry name" value="BINDING ROSSMANN FOLD OXIDOREDUCTASE, PUTATIVE (AFU_ORTHOLOGUE AFUA_3G11840)-RELATED"/>
    <property type="match status" value="1"/>
</dbReference>
<protein>
    <recommendedName>
        <fullName evidence="1">Gfo/Idh/MocA-like oxidoreductase N-terminal domain-containing protein</fullName>
    </recommendedName>
</protein>
<dbReference type="PANTHER" id="PTHR43377">
    <property type="entry name" value="BILIVERDIN REDUCTASE A"/>
    <property type="match status" value="1"/>
</dbReference>
<dbReference type="AlphaFoldDB" id="A0AAV5API3"/>
<accession>A0AAV5API3</accession>
<dbReference type="InterPro" id="IPR051450">
    <property type="entry name" value="Gfo/Idh/MocA_Oxidoreductases"/>
</dbReference>
<dbReference type="Gene3D" id="3.30.360.10">
    <property type="entry name" value="Dihydrodipicolinate Reductase, domain 2"/>
    <property type="match status" value="1"/>
</dbReference>
<dbReference type="SUPFAM" id="SSF51735">
    <property type="entry name" value="NAD(P)-binding Rossmann-fold domains"/>
    <property type="match status" value="1"/>
</dbReference>
<dbReference type="Pfam" id="PF01408">
    <property type="entry name" value="GFO_IDH_MocA"/>
    <property type="match status" value="1"/>
</dbReference>
<name>A0AAV5API3_9AGAM</name>
<dbReference type="SUPFAM" id="SSF55347">
    <property type="entry name" value="Glyceraldehyde-3-phosphate dehydrogenase-like, C-terminal domain"/>
    <property type="match status" value="1"/>
</dbReference>
<evidence type="ECO:0000313" key="3">
    <source>
        <dbReference type="Proteomes" id="UP001050691"/>
    </source>
</evidence>
<comment type="caution">
    <text evidence="2">The sequence shown here is derived from an EMBL/GenBank/DDBJ whole genome shotgun (WGS) entry which is preliminary data.</text>
</comment>
<evidence type="ECO:0000259" key="1">
    <source>
        <dbReference type="Pfam" id="PF01408"/>
    </source>
</evidence>
<evidence type="ECO:0000313" key="2">
    <source>
        <dbReference type="EMBL" id="GJJ14604.1"/>
    </source>
</evidence>
<gene>
    <name evidence="2" type="ORF">Clacol_008870</name>
</gene>
<proteinExistence type="predicted"/>
<feature type="domain" description="Gfo/Idh/MocA-like oxidoreductase N-terminal" evidence="1">
    <location>
        <begin position="7"/>
        <end position="126"/>
    </location>
</feature>
<organism evidence="2 3">
    <name type="scientific">Clathrus columnatus</name>
    <dbReference type="NCBI Taxonomy" id="1419009"/>
    <lineage>
        <taxon>Eukaryota</taxon>
        <taxon>Fungi</taxon>
        <taxon>Dikarya</taxon>
        <taxon>Basidiomycota</taxon>
        <taxon>Agaricomycotina</taxon>
        <taxon>Agaricomycetes</taxon>
        <taxon>Phallomycetidae</taxon>
        <taxon>Phallales</taxon>
        <taxon>Clathraceae</taxon>
        <taxon>Clathrus</taxon>
    </lineage>
</organism>
<dbReference type="GO" id="GO:0000166">
    <property type="term" value="F:nucleotide binding"/>
    <property type="evidence" value="ECO:0007669"/>
    <property type="project" value="InterPro"/>
</dbReference>
<sequence length="458" mass="50603">MSNKPVTVAVVGAGNRGTLYASFSLKNPDLCKIVAVAEPRRRTRDVFVSQYDIAPSNVFTDWKDFIAAGRLSDCVIISVQDQLHTQVVQACAPLGYHILCEKPLATSAEECIRIADSIKNAGDIVFAIGHGETNLFFSIQNSYHRSFLFLFLTVLRYTPYNKAIVDIIQSKVFGNPINIVHVEPVGYFHFAHSYVRGNWSREATSSFALLTKCCHDVDILCHYFHPAVPIKVSSFGSLSHFRKSAKPTEAGTATRCLQCPYERECAYSAKKIYLEPVVKGNLGWPANVLTDGPPDIESITQALQEGPYGQCVYESSNDVVDHQVVNIEFSNGATASLTMVAFTEAICDRQTRIHFPNGEIIGDMVTFTTKNFQTGEKIEHAPKFEEGGNHGGGDMGLIRAFVMAVKENNNKSFLGEGNCMDHALLSHLVVFAAEKSRREGKVIDVGNFERDLRAQMGM</sequence>